<accession>A0ABN8QCT3</accession>
<dbReference type="Proteomes" id="UP001159405">
    <property type="component" value="Unassembled WGS sequence"/>
</dbReference>
<dbReference type="EMBL" id="CALNXK010000113">
    <property type="protein sequence ID" value="CAH3159213.1"/>
    <property type="molecule type" value="Genomic_DNA"/>
</dbReference>
<organism evidence="2 3">
    <name type="scientific">Porites lobata</name>
    <dbReference type="NCBI Taxonomy" id="104759"/>
    <lineage>
        <taxon>Eukaryota</taxon>
        <taxon>Metazoa</taxon>
        <taxon>Cnidaria</taxon>
        <taxon>Anthozoa</taxon>
        <taxon>Hexacorallia</taxon>
        <taxon>Scleractinia</taxon>
        <taxon>Fungiina</taxon>
        <taxon>Poritidae</taxon>
        <taxon>Porites</taxon>
    </lineage>
</organism>
<gene>
    <name evidence="2" type="ORF">PLOB_00003551</name>
</gene>
<feature type="region of interest" description="Disordered" evidence="1">
    <location>
        <begin position="74"/>
        <end position="102"/>
    </location>
</feature>
<evidence type="ECO:0000313" key="2">
    <source>
        <dbReference type="EMBL" id="CAH3159213.1"/>
    </source>
</evidence>
<feature type="region of interest" description="Disordered" evidence="1">
    <location>
        <begin position="1"/>
        <end position="20"/>
    </location>
</feature>
<proteinExistence type="predicted"/>
<reference evidence="2 3" key="1">
    <citation type="submission" date="2022-05" db="EMBL/GenBank/DDBJ databases">
        <authorList>
            <consortium name="Genoscope - CEA"/>
            <person name="William W."/>
        </authorList>
    </citation>
    <scope>NUCLEOTIDE SEQUENCE [LARGE SCALE GENOMIC DNA]</scope>
</reference>
<comment type="caution">
    <text evidence="2">The sequence shown here is derived from an EMBL/GenBank/DDBJ whole genome shotgun (WGS) entry which is preliminary data.</text>
</comment>
<keyword evidence="3" id="KW-1185">Reference proteome</keyword>
<protein>
    <submittedName>
        <fullName evidence="2">Uncharacterized protein</fullName>
    </submittedName>
</protein>
<sequence>MAACALTEDDIPGASLAGREPASLKNEELRFWLKCRGDSLKGLKTKAVEEYIKSGHDRNIVDPDPNKIYTKRKEHNAAASKDVGASVSGESQPAQPKYPSDGWSTDLTKMPFFTRAEMNEHVSKSGKNIDSSTSTHSVPTSVRKATTFLKDEYLKEILAASDESNFYFKSHSCTSMLQQWHRKGRGDTIAPQPAMEVVVNKTHQDLHRSSSREPGVRCLLYEARTQQSIKSQSADEQKLVERLKAANPKMALAQIMEPSSERSKLFETKFGKSPQGSYASYQLSTTEDNFKVHCNISSVPRVDPGHTNTVPINAYPRFPLDRAREQFVVPEELAAVEKALLEKLCVDEEKKSMILRPKHASSLIVKSGSRKEDYDSQPQTSA</sequence>
<evidence type="ECO:0000256" key="1">
    <source>
        <dbReference type="SAM" id="MobiDB-lite"/>
    </source>
</evidence>
<name>A0ABN8QCT3_9CNID</name>
<evidence type="ECO:0000313" key="3">
    <source>
        <dbReference type="Proteomes" id="UP001159405"/>
    </source>
</evidence>